<name>A0A1Y2E0Q3_9PEZI</name>
<feature type="compositionally biased region" description="Basic residues" evidence="1">
    <location>
        <begin position="305"/>
        <end position="320"/>
    </location>
</feature>
<proteinExistence type="predicted"/>
<dbReference type="Pfam" id="PF14612">
    <property type="entry name" value="Ino80_Iec3"/>
    <property type="match status" value="1"/>
</dbReference>
<organism evidence="4 5">
    <name type="scientific">Pseudomassariella vexata</name>
    <dbReference type="NCBI Taxonomy" id="1141098"/>
    <lineage>
        <taxon>Eukaryota</taxon>
        <taxon>Fungi</taxon>
        <taxon>Dikarya</taxon>
        <taxon>Ascomycota</taxon>
        <taxon>Pezizomycotina</taxon>
        <taxon>Sordariomycetes</taxon>
        <taxon>Xylariomycetidae</taxon>
        <taxon>Amphisphaeriales</taxon>
        <taxon>Pseudomassariaceae</taxon>
        <taxon>Pseudomassariella</taxon>
    </lineage>
</organism>
<dbReference type="STRING" id="1141098.A0A1Y2E0Q3"/>
<dbReference type="AlphaFoldDB" id="A0A1Y2E0Q3"/>
<dbReference type="GO" id="GO:0031011">
    <property type="term" value="C:Ino80 complex"/>
    <property type="evidence" value="ECO:0007669"/>
    <property type="project" value="InterPro"/>
</dbReference>
<feature type="compositionally biased region" description="Basic residues" evidence="1">
    <location>
        <begin position="235"/>
        <end position="245"/>
    </location>
</feature>
<evidence type="ECO:0000259" key="2">
    <source>
        <dbReference type="Pfam" id="PF14612"/>
    </source>
</evidence>
<dbReference type="GeneID" id="63772144"/>
<dbReference type="Proteomes" id="UP000193689">
    <property type="component" value="Unassembled WGS sequence"/>
</dbReference>
<evidence type="ECO:0000313" key="4">
    <source>
        <dbReference type="EMBL" id="ORY64926.1"/>
    </source>
</evidence>
<dbReference type="InterPro" id="IPR055449">
    <property type="entry name" value="Iec3-like_M"/>
</dbReference>
<sequence>MDDRTIKAEPGVREDVSMTNTKPSYKSWKKKYRKMRLHFDMRMQQSEELHRLEQKAMRTMKRLAVENDRLMDLLLDINESPQIPLERRIDLSLDDEEDEDVEAKDPAQQPTKSLRHLIEEVRHRDFEATAEHLPEILEQIQPKDPELYPTSFLTAEDVDNYLADIDMRIGLKTKPTIAKPEQTTPNTSAANFALHNPTSVYNWLRKHAPKTFLQDMEKDKEKDNDHGEKGEGGGRRKMAGTRGTKRQSAATRKEVAAAAAVAAAAEPMEWDEEAAFDVSATGTVRGKRKRDDDGGYRPKGGASRAAKKRKSEPRARKSTS</sequence>
<evidence type="ECO:0000256" key="1">
    <source>
        <dbReference type="SAM" id="MobiDB-lite"/>
    </source>
</evidence>
<feature type="compositionally biased region" description="Low complexity" evidence="1">
    <location>
        <begin position="256"/>
        <end position="265"/>
    </location>
</feature>
<feature type="compositionally biased region" description="Basic and acidic residues" evidence="1">
    <location>
        <begin position="215"/>
        <end position="234"/>
    </location>
</feature>
<dbReference type="OrthoDB" id="4095124at2759"/>
<keyword evidence="5" id="KW-1185">Reference proteome</keyword>
<protein>
    <submittedName>
        <fullName evidence="4">IEC3 subunit of the Ino80 complex, chromatin re-modelling-domain-containing protein</fullName>
    </submittedName>
</protein>
<dbReference type="Pfam" id="PF24244">
    <property type="entry name" value="Iec3-like_M"/>
    <property type="match status" value="1"/>
</dbReference>
<comment type="caution">
    <text evidence="4">The sequence shown here is derived from an EMBL/GenBank/DDBJ whole genome shotgun (WGS) entry which is preliminary data.</text>
</comment>
<dbReference type="InParanoid" id="A0A1Y2E0Q3"/>
<accession>A0A1Y2E0Q3</accession>
<reference evidence="4 5" key="1">
    <citation type="submission" date="2016-07" db="EMBL/GenBank/DDBJ databases">
        <title>Pervasive Adenine N6-methylation of Active Genes in Fungi.</title>
        <authorList>
            <consortium name="DOE Joint Genome Institute"/>
            <person name="Mondo S.J."/>
            <person name="Dannebaum R.O."/>
            <person name="Kuo R.C."/>
            <person name="Labutti K."/>
            <person name="Haridas S."/>
            <person name="Kuo A."/>
            <person name="Salamov A."/>
            <person name="Ahrendt S.R."/>
            <person name="Lipzen A."/>
            <person name="Sullivan W."/>
            <person name="Andreopoulos W.B."/>
            <person name="Clum A."/>
            <person name="Lindquist E."/>
            <person name="Daum C."/>
            <person name="Ramamoorthy G.K."/>
            <person name="Gryganskyi A."/>
            <person name="Culley D."/>
            <person name="Magnuson J.K."/>
            <person name="James T.Y."/>
            <person name="O'Malley M.A."/>
            <person name="Stajich J.E."/>
            <person name="Spatafora J.W."/>
            <person name="Visel A."/>
            <person name="Grigoriev I.V."/>
        </authorList>
    </citation>
    <scope>NUCLEOTIDE SEQUENCE [LARGE SCALE GENOMIC DNA]</scope>
    <source>
        <strain evidence="4 5">CBS 129021</strain>
    </source>
</reference>
<feature type="domain" description="INO80 complex subunit 3 N-terminal" evidence="2">
    <location>
        <begin position="26"/>
        <end position="94"/>
    </location>
</feature>
<evidence type="ECO:0000259" key="3">
    <source>
        <dbReference type="Pfam" id="PF24244"/>
    </source>
</evidence>
<dbReference type="EMBL" id="MCFJ01000006">
    <property type="protein sequence ID" value="ORY64926.1"/>
    <property type="molecule type" value="Genomic_DNA"/>
</dbReference>
<evidence type="ECO:0000313" key="5">
    <source>
        <dbReference type="Proteomes" id="UP000193689"/>
    </source>
</evidence>
<feature type="domain" description="INO80 complex subunit 3-like middle region" evidence="3">
    <location>
        <begin position="112"/>
        <end position="217"/>
    </location>
</feature>
<feature type="region of interest" description="Disordered" evidence="1">
    <location>
        <begin position="215"/>
        <end position="320"/>
    </location>
</feature>
<gene>
    <name evidence="4" type="ORF">BCR38DRAFT_342307</name>
</gene>
<dbReference type="InterPro" id="IPR032742">
    <property type="entry name" value="Iec3_N"/>
</dbReference>
<dbReference type="GO" id="GO:0006338">
    <property type="term" value="P:chromatin remodeling"/>
    <property type="evidence" value="ECO:0007669"/>
    <property type="project" value="InterPro"/>
</dbReference>
<dbReference type="RefSeq" id="XP_040716078.1">
    <property type="nucleotide sequence ID" value="XM_040855932.1"/>
</dbReference>